<sequence length="653" mass="73153">MNILVRLKKDYDTTRNSVYESQLRGDMQTVENELNKNATELQSHKDSKKAHLSSQIMHGLFTVANRIDNVWARLTNLVLNHDGKDVKEVVDIRVATDASIHKTAKDRLDYEFAIMNSRFVYKNALTFGVDPTGKKPSAAAIQKALDEIHRQGGGQLIIPDGIYLIEKRMVVYENTRVTMAHNCVLLRGWAGGFFINGLPTDHFKGYNGRGNIIIEGGTLDGNYANIGKYPTNAMDSIILGHASNIIIDRVIFKDTITAHAIDANGINNLQITNCKFRGFIDLSPAKNRPYSEAIQLGEFTKAGMNQFGAFDGTPNKNVLVAHNEFGKSDLLGAWGCGSGNHYTVYDVFQTDITIFDNTFEDCGFAGIRTFKWGEVKILDNRFKRCRDCVRITQANGGIESSKNIDGTQKDRPQSAQNVLIRGNDFYDYRDYAILTFGQIYKKEIAWSDGIRILGNYFHLKAQSNGQHKNEQAIKLVHAKNARISENRLYGGRRGIWIEGCFNTFVESNEISNMDTEAVFIEKSRDKTSTVTKSAHVTISRNEINSTGRNGIYVQNCDYFDICDNNIFNTNKEQDKAKGRGGIYVGSGYDGRIENNRIRGVEKSFAILVDAKAREVNVANTKGTGRVIVQGSNFNGYYGTKNDDYIRKIVTKEA</sequence>
<keyword evidence="1" id="KW-0677">Repeat</keyword>
<dbReference type="Proteomes" id="UP001467674">
    <property type="component" value="Unassembled WGS sequence"/>
</dbReference>
<dbReference type="SMART" id="SM00710">
    <property type="entry name" value="PbH1"/>
    <property type="match status" value="11"/>
</dbReference>
<proteinExistence type="predicted"/>
<dbReference type="SUPFAM" id="SSF51126">
    <property type="entry name" value="Pectin lyase-like"/>
    <property type="match status" value="1"/>
</dbReference>
<evidence type="ECO:0000313" key="4">
    <source>
        <dbReference type="Proteomes" id="UP001467674"/>
    </source>
</evidence>
<gene>
    <name evidence="3" type="ORF">ABQG71_10750</name>
</gene>
<dbReference type="PANTHER" id="PTHR22990:SF15">
    <property type="entry name" value="F-BOX ONLY PROTEIN 10"/>
    <property type="match status" value="1"/>
</dbReference>
<dbReference type="InterPro" id="IPR012334">
    <property type="entry name" value="Pectin_lyas_fold"/>
</dbReference>
<dbReference type="InterPro" id="IPR007742">
    <property type="entry name" value="NosD_dom"/>
</dbReference>
<comment type="caution">
    <text evidence="3">The sequence shown here is derived from an EMBL/GenBank/DDBJ whole genome shotgun (WGS) entry which is preliminary data.</text>
</comment>
<reference evidence="3 4" key="1">
    <citation type="submission" date="2024-06" db="EMBL/GenBank/DDBJ databases">
        <title>Construction of an artificial bacterial consortium using nitrogen cycle bacteria from Cuatro Cienegas Basin and a mangrove forest.</title>
        <authorList>
            <person name="Aguilera-Najera D."/>
            <person name="Marquez-Cianci L."/>
            <person name="Martinez-Perez E."/>
            <person name="Rosas-Barrera M."/>
            <person name="Rodriguez-Cruz U.E."/>
            <person name="Tapia-Lopez R."/>
            <person name="Eguiarte L.E."/>
            <person name="Souza-Saldivar V."/>
        </authorList>
    </citation>
    <scope>NUCLEOTIDE SEQUENCE [LARGE SCALE GENOMIC DNA]</scope>
    <source>
        <strain evidence="3 4">S14-15</strain>
    </source>
</reference>
<protein>
    <submittedName>
        <fullName evidence="3">Right-handed parallel beta-helix repeat-containing protein</fullName>
    </submittedName>
</protein>
<dbReference type="InterPro" id="IPR006626">
    <property type="entry name" value="PbH1"/>
</dbReference>
<dbReference type="RefSeq" id="WP_322536445.1">
    <property type="nucleotide sequence ID" value="NZ_CP140276.1"/>
</dbReference>
<evidence type="ECO:0000256" key="1">
    <source>
        <dbReference type="ARBA" id="ARBA00022737"/>
    </source>
</evidence>
<keyword evidence="4" id="KW-1185">Reference proteome</keyword>
<dbReference type="Gene3D" id="2.160.20.10">
    <property type="entry name" value="Single-stranded right-handed beta-helix, Pectin lyase-like"/>
    <property type="match status" value="2"/>
</dbReference>
<organism evidence="3 4">
    <name type="scientific">Bacillus altitudinis</name>
    <dbReference type="NCBI Taxonomy" id="293387"/>
    <lineage>
        <taxon>Bacteria</taxon>
        <taxon>Bacillati</taxon>
        <taxon>Bacillota</taxon>
        <taxon>Bacilli</taxon>
        <taxon>Bacillales</taxon>
        <taxon>Bacillaceae</taxon>
        <taxon>Bacillus</taxon>
    </lineage>
</organism>
<dbReference type="Pfam" id="PF05048">
    <property type="entry name" value="NosD"/>
    <property type="match status" value="1"/>
</dbReference>
<dbReference type="InterPro" id="IPR011050">
    <property type="entry name" value="Pectin_lyase_fold/virulence"/>
</dbReference>
<name>A0ABV1S590_BACAB</name>
<dbReference type="PANTHER" id="PTHR22990">
    <property type="entry name" value="F-BOX ONLY PROTEIN"/>
    <property type="match status" value="1"/>
</dbReference>
<accession>A0ABV1S590</accession>
<evidence type="ECO:0000313" key="3">
    <source>
        <dbReference type="EMBL" id="MER3121669.1"/>
    </source>
</evidence>
<dbReference type="InterPro" id="IPR051550">
    <property type="entry name" value="SCF-Subunits/Alg-Epimerases"/>
</dbReference>
<dbReference type="EMBL" id="JBEOME010000005">
    <property type="protein sequence ID" value="MER3121669.1"/>
    <property type="molecule type" value="Genomic_DNA"/>
</dbReference>
<feature type="domain" description="Periplasmic copper-binding protein NosD beta helix" evidence="2">
    <location>
        <begin position="457"/>
        <end position="600"/>
    </location>
</feature>
<evidence type="ECO:0000259" key="2">
    <source>
        <dbReference type="Pfam" id="PF05048"/>
    </source>
</evidence>